<dbReference type="AlphaFoldDB" id="A0A0M0JM01"/>
<dbReference type="OrthoDB" id="10571741at2759"/>
<dbReference type="Proteomes" id="UP000037460">
    <property type="component" value="Unassembled WGS sequence"/>
</dbReference>
<evidence type="ECO:0000313" key="4">
    <source>
        <dbReference type="Proteomes" id="UP000037460"/>
    </source>
</evidence>
<name>A0A0M0JM01_9EUKA</name>
<evidence type="ECO:0000259" key="2">
    <source>
        <dbReference type="Pfam" id="PF05050"/>
    </source>
</evidence>
<feature type="domain" description="Methyltransferase FkbM" evidence="2">
    <location>
        <begin position="145"/>
        <end position="298"/>
    </location>
</feature>
<reference evidence="4" key="1">
    <citation type="journal article" date="2015" name="PLoS Genet.">
        <title>Genome Sequence and Transcriptome Analyses of Chrysochromulina tobin: Metabolic Tools for Enhanced Algal Fitness in the Prominent Order Prymnesiales (Haptophyceae).</title>
        <authorList>
            <person name="Hovde B.T."/>
            <person name="Deodato C.R."/>
            <person name="Hunsperger H.M."/>
            <person name="Ryken S.A."/>
            <person name="Yost W."/>
            <person name="Jha R.K."/>
            <person name="Patterson J."/>
            <person name="Monnat R.J. Jr."/>
            <person name="Barlow S.B."/>
            <person name="Starkenburg S.R."/>
            <person name="Cattolico R.A."/>
        </authorList>
    </citation>
    <scope>NUCLEOTIDE SEQUENCE</scope>
    <source>
        <strain evidence="4">CCMP291</strain>
    </source>
</reference>
<accession>A0A0M0JM01</accession>
<protein>
    <recommendedName>
        <fullName evidence="2">Methyltransferase FkbM domain-containing protein</fullName>
    </recommendedName>
</protein>
<dbReference type="SUPFAM" id="SSF53335">
    <property type="entry name" value="S-adenosyl-L-methionine-dependent methyltransferases"/>
    <property type="match status" value="1"/>
</dbReference>
<evidence type="ECO:0000256" key="1">
    <source>
        <dbReference type="SAM" id="SignalP"/>
    </source>
</evidence>
<gene>
    <name evidence="3" type="ORF">Ctob_000796</name>
</gene>
<keyword evidence="4" id="KW-1185">Reference proteome</keyword>
<dbReference type="Gene3D" id="3.40.50.150">
    <property type="entry name" value="Vaccinia Virus protein VP39"/>
    <property type="match status" value="1"/>
</dbReference>
<evidence type="ECO:0000313" key="3">
    <source>
        <dbReference type="EMBL" id="KOO27495.1"/>
    </source>
</evidence>
<comment type="caution">
    <text evidence="3">The sequence shown here is derived from an EMBL/GenBank/DDBJ whole genome shotgun (WGS) entry which is preliminary data.</text>
</comment>
<proteinExistence type="predicted"/>
<organism evidence="3 4">
    <name type="scientific">Chrysochromulina tobinii</name>
    <dbReference type="NCBI Taxonomy" id="1460289"/>
    <lineage>
        <taxon>Eukaryota</taxon>
        <taxon>Haptista</taxon>
        <taxon>Haptophyta</taxon>
        <taxon>Prymnesiophyceae</taxon>
        <taxon>Prymnesiales</taxon>
        <taxon>Chrysochromulinaceae</taxon>
        <taxon>Chrysochromulina</taxon>
    </lineage>
</organism>
<feature type="chain" id="PRO_5005601883" description="Methyltransferase FkbM domain-containing protein" evidence="1">
    <location>
        <begin position="25"/>
        <end position="331"/>
    </location>
</feature>
<dbReference type="Pfam" id="PF05050">
    <property type="entry name" value="Methyltransf_21"/>
    <property type="match status" value="1"/>
</dbReference>
<dbReference type="EMBL" id="JWZX01002709">
    <property type="protein sequence ID" value="KOO27495.1"/>
    <property type="molecule type" value="Genomic_DNA"/>
</dbReference>
<sequence>MRFFALSATLGACALLLLNSYGSGIRIPDGLGSPVAWPAAVEALSGAARSSSSISTDDIDRGPARQPSTALLDALSLERCDQLFVDGGSNLGEAVDAFLAGTFFTCATTGPDRIYRTDWRSLSKPQRQARMAALASPRGFCIRSFEPAPALLPPLRLREATLRALGIDVRFVHGALVDATTTASASASERREVVTYSGHPQGESLTSLFRFNDIHLAPGGLVKPQQLSARMVDVPTYDLVEVLERMRRHNASAVVAVRLDVEGAEYAMLEALTRRPELLCFVSFVFVEFHHSATPEQRARLTRYRLDEQVFERLKERVHAVMKRPGCRLQL</sequence>
<dbReference type="InterPro" id="IPR006342">
    <property type="entry name" value="FkbM_mtfrase"/>
</dbReference>
<keyword evidence="1" id="KW-0732">Signal</keyword>
<dbReference type="InterPro" id="IPR029063">
    <property type="entry name" value="SAM-dependent_MTases_sf"/>
</dbReference>
<feature type="signal peptide" evidence="1">
    <location>
        <begin position="1"/>
        <end position="24"/>
    </location>
</feature>